<keyword evidence="1" id="KW-0479">Metal-binding</keyword>
<name>A0ABQ8TQ92_PERAM</name>
<keyword evidence="1" id="KW-0863">Zinc-finger</keyword>
<evidence type="ECO:0000313" key="4">
    <source>
        <dbReference type="Proteomes" id="UP001148838"/>
    </source>
</evidence>
<evidence type="ECO:0000256" key="1">
    <source>
        <dbReference type="PROSITE-ProRule" id="PRU00042"/>
    </source>
</evidence>
<keyword evidence="4" id="KW-1185">Reference proteome</keyword>
<dbReference type="Proteomes" id="UP001148838">
    <property type="component" value="Unassembled WGS sequence"/>
</dbReference>
<protein>
    <recommendedName>
        <fullName evidence="2">C2H2-type domain-containing protein</fullName>
    </recommendedName>
</protein>
<sequence>MKLYKCIDPYLAKYKQIFDISYYMEAVTGEETTDINNISLDICNSTQGPNQIQCDHCGKCFLNSRGIAIHINKSHPDIHRERLIRKQPQCSTIVWKNNSNNLTNNSENHSTANTSPLSFYKQNLSTWKDKFSAELSDNVFDDVTQQFLIFLSEAIDYLPDPNIQPENIMKQEN</sequence>
<dbReference type="EMBL" id="JAJSOF020000005">
    <property type="protein sequence ID" value="KAJ4448296.1"/>
    <property type="molecule type" value="Genomic_DNA"/>
</dbReference>
<gene>
    <name evidence="3" type="ORF">ANN_10310</name>
</gene>
<proteinExistence type="predicted"/>
<dbReference type="InterPro" id="IPR013087">
    <property type="entry name" value="Znf_C2H2_type"/>
</dbReference>
<evidence type="ECO:0000259" key="2">
    <source>
        <dbReference type="PROSITE" id="PS50157"/>
    </source>
</evidence>
<keyword evidence="1" id="KW-0862">Zinc</keyword>
<comment type="caution">
    <text evidence="3">The sequence shown here is derived from an EMBL/GenBank/DDBJ whole genome shotgun (WGS) entry which is preliminary data.</text>
</comment>
<feature type="domain" description="C2H2-type" evidence="2">
    <location>
        <begin position="52"/>
        <end position="75"/>
    </location>
</feature>
<reference evidence="3 4" key="1">
    <citation type="journal article" date="2022" name="Allergy">
        <title>Genome assembly and annotation of Periplaneta americana reveal a comprehensive cockroach allergen profile.</title>
        <authorList>
            <person name="Wang L."/>
            <person name="Xiong Q."/>
            <person name="Saelim N."/>
            <person name="Wang L."/>
            <person name="Nong W."/>
            <person name="Wan A.T."/>
            <person name="Shi M."/>
            <person name="Liu X."/>
            <person name="Cao Q."/>
            <person name="Hui J.H.L."/>
            <person name="Sookrung N."/>
            <person name="Leung T.F."/>
            <person name="Tungtrongchitr A."/>
            <person name="Tsui S.K.W."/>
        </authorList>
    </citation>
    <scope>NUCLEOTIDE SEQUENCE [LARGE SCALE GENOMIC DNA]</scope>
    <source>
        <strain evidence="3">PWHHKU_190912</strain>
    </source>
</reference>
<organism evidence="3 4">
    <name type="scientific">Periplaneta americana</name>
    <name type="common">American cockroach</name>
    <name type="synonym">Blatta americana</name>
    <dbReference type="NCBI Taxonomy" id="6978"/>
    <lineage>
        <taxon>Eukaryota</taxon>
        <taxon>Metazoa</taxon>
        <taxon>Ecdysozoa</taxon>
        <taxon>Arthropoda</taxon>
        <taxon>Hexapoda</taxon>
        <taxon>Insecta</taxon>
        <taxon>Pterygota</taxon>
        <taxon>Neoptera</taxon>
        <taxon>Polyneoptera</taxon>
        <taxon>Dictyoptera</taxon>
        <taxon>Blattodea</taxon>
        <taxon>Blattoidea</taxon>
        <taxon>Blattidae</taxon>
        <taxon>Blattinae</taxon>
        <taxon>Periplaneta</taxon>
    </lineage>
</organism>
<evidence type="ECO:0000313" key="3">
    <source>
        <dbReference type="EMBL" id="KAJ4448296.1"/>
    </source>
</evidence>
<dbReference type="PROSITE" id="PS00028">
    <property type="entry name" value="ZINC_FINGER_C2H2_1"/>
    <property type="match status" value="1"/>
</dbReference>
<accession>A0ABQ8TQ92</accession>
<dbReference type="PROSITE" id="PS50157">
    <property type="entry name" value="ZINC_FINGER_C2H2_2"/>
    <property type="match status" value="1"/>
</dbReference>